<organism evidence="2 3">
    <name type="scientific">Lysinibacillus contaminans</name>
    <dbReference type="NCBI Taxonomy" id="1293441"/>
    <lineage>
        <taxon>Bacteria</taxon>
        <taxon>Bacillati</taxon>
        <taxon>Bacillota</taxon>
        <taxon>Bacilli</taxon>
        <taxon>Bacillales</taxon>
        <taxon>Bacillaceae</taxon>
        <taxon>Lysinibacillus</taxon>
    </lineage>
</organism>
<keyword evidence="3" id="KW-1185">Reference proteome</keyword>
<feature type="transmembrane region" description="Helical" evidence="1">
    <location>
        <begin position="87"/>
        <end position="108"/>
    </location>
</feature>
<accession>A0ABR5K4J2</accession>
<dbReference type="Proteomes" id="UP000050668">
    <property type="component" value="Unassembled WGS sequence"/>
</dbReference>
<name>A0ABR5K4J2_9BACI</name>
<evidence type="ECO:0000256" key="1">
    <source>
        <dbReference type="SAM" id="Phobius"/>
    </source>
</evidence>
<sequence length="431" mass="47970">MTHKKFDDDQLENLLNNAPKLSDHRSKEDVLKRLLADARLQGNPHLQAATNESIVSVETFHEQRQGTASIEEERTTLATRKRKNSKISILVSIASVFVLTILAGAMIFNHNTAEDQAIFDSENSSTMQADEAENIDNANAVMETSVMADRTRMMSLRTSVYEEDIADATVFRIGLAGSAAESIPMTYVIPNERVVADFGAENPTTLQLYEKYAPQIDEEAMGFSEYHPYKGELKEQGETLVHVLPAENEYDGASATVSMYTGSLKDTFSDYQEIALKNADGTAYEFSQVGEPSKPMQMTGTVNHHNYYLFKETNGAEYLSPNFHQTFETVTEAFTAMRHKNNDIYVPVIPEGVTYAVTEVEDGVVVTFNVPLDLTTLDAVPATQLVEAMMLTAASFDKKVLLENVVQDSWEGFDLTNYLPMPIGANKQYMQ</sequence>
<evidence type="ECO:0000313" key="2">
    <source>
        <dbReference type="EMBL" id="KOS69269.1"/>
    </source>
</evidence>
<protein>
    <submittedName>
        <fullName evidence="2">RNA polymerase sigma factor SigX</fullName>
    </submittedName>
</protein>
<gene>
    <name evidence="2" type="ORF">AEA09_12360</name>
</gene>
<reference evidence="3" key="1">
    <citation type="submission" date="2015-07" db="EMBL/GenBank/DDBJ databases">
        <title>Fjat-14205 dsm 2895.</title>
        <authorList>
            <person name="Liu B."/>
            <person name="Wang J."/>
            <person name="Zhu Y."/>
            <person name="Liu G."/>
            <person name="Chen Q."/>
            <person name="Chen Z."/>
            <person name="Lan J."/>
            <person name="Che J."/>
            <person name="Ge C."/>
            <person name="Shi H."/>
            <person name="Pan Z."/>
            <person name="Liu X."/>
        </authorList>
    </citation>
    <scope>NUCLEOTIDE SEQUENCE [LARGE SCALE GENOMIC DNA]</scope>
    <source>
        <strain evidence="3">DSM 25560</strain>
    </source>
</reference>
<dbReference type="EMBL" id="LGRV01000003">
    <property type="protein sequence ID" value="KOS69269.1"/>
    <property type="molecule type" value="Genomic_DNA"/>
</dbReference>
<comment type="caution">
    <text evidence="2">The sequence shown here is derived from an EMBL/GenBank/DDBJ whole genome shotgun (WGS) entry which is preliminary data.</text>
</comment>
<keyword evidence="1" id="KW-0812">Transmembrane</keyword>
<keyword evidence="1" id="KW-0472">Membrane</keyword>
<keyword evidence="1" id="KW-1133">Transmembrane helix</keyword>
<dbReference type="RefSeq" id="WP_053584131.1">
    <property type="nucleotide sequence ID" value="NZ_LGRV01000003.1"/>
</dbReference>
<proteinExistence type="predicted"/>
<evidence type="ECO:0000313" key="3">
    <source>
        <dbReference type="Proteomes" id="UP000050668"/>
    </source>
</evidence>